<accession>A0A2D2CWX5</accession>
<feature type="binding site" evidence="5">
    <location>
        <position position="87"/>
    </location>
    <ligand>
        <name>Zn(2+)</name>
        <dbReference type="ChEBI" id="CHEBI:29105"/>
    </ligand>
</feature>
<dbReference type="PDB" id="6P1G">
    <property type="method" value="X-ray"/>
    <property type="resolution" value="2.05 A"/>
    <property type="chains" value="A/B=29-159"/>
</dbReference>
<dbReference type="SMR" id="A0A2D2CWX5"/>
<dbReference type="InterPro" id="IPR036182">
    <property type="entry name" value="PCuAC_sf"/>
</dbReference>
<dbReference type="STRING" id="595536.GCA_000178815_04232"/>
<keyword evidence="3" id="KW-1185">Reference proteome</keyword>
<feature type="region of interest" description="Disordered" evidence="1">
    <location>
        <begin position="158"/>
        <end position="193"/>
    </location>
</feature>
<dbReference type="PANTHER" id="PTHR36302">
    <property type="entry name" value="BLR7088 PROTEIN"/>
    <property type="match status" value="1"/>
</dbReference>
<dbReference type="GO" id="GO:0046872">
    <property type="term" value="F:metal ion binding"/>
    <property type="evidence" value="ECO:0007669"/>
    <property type="project" value="UniProtKB-KW"/>
</dbReference>
<organism evidence="2 3">
    <name type="scientific">Methylosinus trichosporium (strain ATCC 35070 / NCIMB 11131 / UNIQEM 75 / OB3b)</name>
    <dbReference type="NCBI Taxonomy" id="595536"/>
    <lineage>
        <taxon>Bacteria</taxon>
        <taxon>Pseudomonadati</taxon>
        <taxon>Pseudomonadota</taxon>
        <taxon>Alphaproteobacteria</taxon>
        <taxon>Hyphomicrobiales</taxon>
        <taxon>Methylocystaceae</taxon>
        <taxon>Methylosinus</taxon>
    </lineage>
</organism>
<keyword evidence="4 5" id="KW-0002">3D-structure</keyword>
<evidence type="ECO:0007829" key="5">
    <source>
        <dbReference type="PDB" id="6P1G"/>
    </source>
</evidence>
<dbReference type="Proteomes" id="UP000230709">
    <property type="component" value="Chromosome"/>
</dbReference>
<reference evidence="4 5" key="2">
    <citation type="journal article" date="2019" name="J. Biol. Chem.">
        <title>PCuAC domains from methane-oxidizing bacteria use a histidine brace to bind copper.</title>
        <authorList>
            <person name="Fisher O.S."/>
            <person name="Sendzik M.R."/>
            <person name="Ross M.O."/>
            <person name="Lawton T.J."/>
            <person name="Hoffman B.M."/>
            <person name="Rosenzweig A.C."/>
        </authorList>
    </citation>
    <scope>X-RAY CRYSTALLOGRAPHY (1.65 ANGSTROMS) OF 29-159 IN COMPLEX WITH CU(2+) AND ZN(2+)</scope>
</reference>
<proteinExistence type="evidence at protein level"/>
<dbReference type="Gene3D" id="2.60.40.1890">
    <property type="entry name" value="PCu(A)C copper chaperone"/>
    <property type="match status" value="1"/>
</dbReference>
<keyword evidence="5" id="KW-0862">Zinc</keyword>
<evidence type="ECO:0000256" key="1">
    <source>
        <dbReference type="SAM" id="MobiDB-lite"/>
    </source>
</evidence>
<dbReference type="SUPFAM" id="SSF110087">
    <property type="entry name" value="DR1885-like metal-binding protein"/>
    <property type="match status" value="1"/>
</dbReference>
<feature type="binding site" evidence="5">
    <location>
        <position position="83"/>
    </location>
    <ligand>
        <name>Zn(2+)</name>
        <dbReference type="ChEBI" id="CHEBI:29105"/>
    </ligand>
</feature>
<protein>
    <submittedName>
        <fullName evidence="2">Copper chaperone PCu(A)C</fullName>
    </submittedName>
</protein>
<keyword evidence="5" id="KW-0479">Metal-binding</keyword>
<dbReference type="KEGG" id="mtw:CQW49_04640"/>
<sequence>MNIDRRRILTAGAAVAAGLLGRPFAARAHEYAVGKIKIEHPWLRAPLEGETRAQLYMLVVNSADRPDRLIGVKSADFRSVQFHIAPHLVAREDAIYLPPLSRVTMAPGGSHVELVDISKMNPVGWAAEMTLVFEKAGEVTIDAAVEAPDAMHAHDAEAMERWRTRGEASSGRSEHGGDDTKERRDDERAPESE</sequence>
<dbReference type="PANTHER" id="PTHR36302:SF1">
    <property type="entry name" value="COPPER CHAPERONE PCU(A)C"/>
    <property type="match status" value="1"/>
</dbReference>
<feature type="binding site" evidence="5">
    <location>
        <position position="40"/>
    </location>
    <ligand>
        <name>Cu(2+)</name>
        <dbReference type="ChEBI" id="CHEBI:29036"/>
    </ligand>
</feature>
<gene>
    <name evidence="2" type="ORF">CQW49_04640</name>
</gene>
<dbReference type="PDB" id="6P1F">
    <property type="method" value="X-ray"/>
    <property type="resolution" value="1.65 A"/>
    <property type="chains" value="A=29-159"/>
</dbReference>
<dbReference type="InterPro" id="IPR007410">
    <property type="entry name" value="LpqE-like"/>
</dbReference>
<dbReference type="PDBsum" id="6P1F"/>
<evidence type="ECO:0000313" key="3">
    <source>
        <dbReference type="Proteomes" id="UP000230709"/>
    </source>
</evidence>
<dbReference type="EMBL" id="CP023737">
    <property type="protein sequence ID" value="ATQ67261.1"/>
    <property type="molecule type" value="Genomic_DNA"/>
</dbReference>
<dbReference type="Pfam" id="PF04314">
    <property type="entry name" value="PCuAC"/>
    <property type="match status" value="1"/>
</dbReference>
<name>A0A2D2CWX5_METT3</name>
<evidence type="ECO:0007829" key="4">
    <source>
        <dbReference type="PDB" id="6P1F"/>
    </source>
</evidence>
<dbReference type="InterPro" id="IPR058248">
    <property type="entry name" value="Lxx211020-like"/>
</dbReference>
<feature type="binding site" evidence="5">
    <location>
        <position position="111"/>
    </location>
    <ligand>
        <name>Zn(2+)</name>
        <dbReference type="ChEBI" id="CHEBI:29105"/>
    </ligand>
</feature>
<dbReference type="PDBsum" id="6P1G"/>
<dbReference type="RefSeq" id="WP_003612864.1">
    <property type="nucleotide sequence ID" value="NZ_ADVE02000001.1"/>
</dbReference>
<feature type="binding site" evidence="5">
    <location>
        <position position="113"/>
    </location>
    <ligand>
        <name>Zn(2+)</name>
        <dbReference type="ChEBI" id="CHEBI:29105"/>
    </ligand>
</feature>
<reference evidence="3" key="1">
    <citation type="submission" date="2017-10" db="EMBL/GenBank/DDBJ databases">
        <title>Completed PacBio SMRT sequence of Methylosinus trichosporium OB3b reveals presence of a third large plasmid.</title>
        <authorList>
            <person name="Charles T.C."/>
            <person name="Lynch M.D.J."/>
            <person name="Heil J.R."/>
            <person name="Cheng J."/>
        </authorList>
    </citation>
    <scope>NUCLEOTIDE SEQUENCE [LARGE SCALE GENOMIC DNA]</scope>
    <source>
        <strain evidence="3">OB3b</strain>
    </source>
</reference>
<dbReference type="InterPro" id="IPR006311">
    <property type="entry name" value="TAT_signal"/>
</dbReference>
<evidence type="ECO:0000313" key="2">
    <source>
        <dbReference type="EMBL" id="ATQ67261.1"/>
    </source>
</evidence>
<dbReference type="AlphaFoldDB" id="A0A2D2CWX5"/>
<dbReference type="PROSITE" id="PS51318">
    <property type="entry name" value="TAT"/>
    <property type="match status" value="1"/>
</dbReference>
<feature type="binding site" evidence="5">
    <location>
        <position position="29"/>
    </location>
    <ligand>
        <name>Cu(2+)</name>
        <dbReference type="ChEBI" id="CHEBI:29036"/>
    </ligand>
</feature>